<name>A0ABY1H380_9STAP</name>
<comment type="caution">
    <text evidence="1">The sequence shown here is derived from an EMBL/GenBank/DDBJ whole genome shotgun (WGS) entry which is preliminary data.</text>
</comment>
<dbReference type="Proteomes" id="UP000182665">
    <property type="component" value="Unassembled WGS sequence"/>
</dbReference>
<keyword evidence="2" id="KW-1185">Reference proteome</keyword>
<sequence length="49" mass="5791">MRIEDRVSKLLSEINIEKFKDSNAFVSLGKPNVKATVKLYKKINYLERY</sequence>
<accession>A0ABY1H380</accession>
<evidence type="ECO:0000313" key="2">
    <source>
        <dbReference type="Proteomes" id="UP000182665"/>
    </source>
</evidence>
<reference evidence="1 2" key="1">
    <citation type="submission" date="2016-11" db="EMBL/GenBank/DDBJ databases">
        <authorList>
            <person name="Varghese N."/>
            <person name="Submissions S."/>
        </authorList>
    </citation>
    <scope>NUCLEOTIDE SEQUENCE [LARGE SCALE GENOMIC DNA]</scope>
    <source>
        <strain evidence="1 2">NFIX07</strain>
    </source>
</reference>
<evidence type="ECO:0000313" key="1">
    <source>
        <dbReference type="EMBL" id="SFZ77400.1"/>
    </source>
</evidence>
<protein>
    <submittedName>
        <fullName evidence="1">Uncharacterized protein</fullName>
    </submittedName>
</protein>
<gene>
    <name evidence="1" type="ORF">SAMN03097721_01777</name>
</gene>
<organism evidence="1 2">
    <name type="scientific">Staphylococcus pasteuri</name>
    <dbReference type="NCBI Taxonomy" id="45972"/>
    <lineage>
        <taxon>Bacteria</taxon>
        <taxon>Bacillati</taxon>
        <taxon>Bacillota</taxon>
        <taxon>Bacilli</taxon>
        <taxon>Bacillales</taxon>
        <taxon>Staphylococcaceae</taxon>
        <taxon>Staphylococcus</taxon>
    </lineage>
</organism>
<proteinExistence type="predicted"/>
<dbReference type="EMBL" id="FPKT01000005">
    <property type="protein sequence ID" value="SFZ77400.1"/>
    <property type="molecule type" value="Genomic_DNA"/>
</dbReference>